<protein>
    <submittedName>
        <fullName evidence="2">Uncharacterized protein</fullName>
    </submittedName>
</protein>
<keyword evidence="1" id="KW-0732">Signal</keyword>
<gene>
    <name evidence="2" type="ORF">PEVE_00011956</name>
</gene>
<accession>A0ABN8RHJ0</accession>
<dbReference type="EMBL" id="CALNXI010001874">
    <property type="protein sequence ID" value="CAH3178766.1"/>
    <property type="molecule type" value="Genomic_DNA"/>
</dbReference>
<comment type="caution">
    <text evidence="2">The sequence shown here is derived from an EMBL/GenBank/DDBJ whole genome shotgun (WGS) entry which is preliminary data.</text>
</comment>
<dbReference type="PANTHER" id="PTHR33198:SF20">
    <property type="entry name" value="RETROTRANSPOSON GAG DOMAIN-CONTAINING PROTEIN"/>
    <property type="match status" value="1"/>
</dbReference>
<evidence type="ECO:0000313" key="2">
    <source>
        <dbReference type="EMBL" id="CAH3178766.1"/>
    </source>
</evidence>
<name>A0ABN8RHJ0_9CNID</name>
<evidence type="ECO:0000313" key="3">
    <source>
        <dbReference type="Proteomes" id="UP001159427"/>
    </source>
</evidence>
<reference evidence="2 3" key="1">
    <citation type="submission" date="2022-05" db="EMBL/GenBank/DDBJ databases">
        <authorList>
            <consortium name="Genoscope - CEA"/>
            <person name="William W."/>
        </authorList>
    </citation>
    <scope>NUCLEOTIDE SEQUENCE [LARGE SCALE GENOMIC DNA]</scope>
</reference>
<evidence type="ECO:0000256" key="1">
    <source>
        <dbReference type="SAM" id="SignalP"/>
    </source>
</evidence>
<feature type="signal peptide" evidence="1">
    <location>
        <begin position="1"/>
        <end position="19"/>
    </location>
</feature>
<sequence length="287" mass="33451">MRSLVISVLLYTCETWTLTADILKKLQATKMRCFRKLLGISYSDLITNDAVRDRIRQAIGPYDDILTTLRHNSKQQTQMGRDPFNQNFRKFRSKTQWIGSVQPETFPKKRVHLLRWTHFSRSDRLEFWLNGSRPWLRAFELLATGKGVKNVDQKKALLLHTAGLNVQDIYFTLTEEGGSDSYQKAKATLNKYFKPQANVPYEKLCFREKGQLANERVEQFATRLRQKAQTCEFGDAATVNEQIRDQVTSNCLSHEPRRKLLHKGRNLTLPQLREIARSMEESEKQAR</sequence>
<dbReference type="PANTHER" id="PTHR33198">
    <property type="entry name" value="ANK_REP_REGION DOMAIN-CONTAINING PROTEIN-RELATED"/>
    <property type="match status" value="1"/>
</dbReference>
<organism evidence="2 3">
    <name type="scientific">Porites evermanni</name>
    <dbReference type="NCBI Taxonomy" id="104178"/>
    <lineage>
        <taxon>Eukaryota</taxon>
        <taxon>Metazoa</taxon>
        <taxon>Cnidaria</taxon>
        <taxon>Anthozoa</taxon>
        <taxon>Hexacorallia</taxon>
        <taxon>Scleractinia</taxon>
        <taxon>Fungiina</taxon>
        <taxon>Poritidae</taxon>
        <taxon>Porites</taxon>
    </lineage>
</organism>
<dbReference type="Proteomes" id="UP001159427">
    <property type="component" value="Unassembled WGS sequence"/>
</dbReference>
<proteinExistence type="predicted"/>
<feature type="chain" id="PRO_5045357879" evidence="1">
    <location>
        <begin position="20"/>
        <end position="287"/>
    </location>
</feature>
<keyword evidence="3" id="KW-1185">Reference proteome</keyword>